<dbReference type="CDD" id="cd00320">
    <property type="entry name" value="cpn10"/>
    <property type="match status" value="1"/>
</dbReference>
<dbReference type="InterPro" id="IPR020818">
    <property type="entry name" value="Chaperonin_GroES"/>
</dbReference>
<evidence type="ECO:0000256" key="1">
    <source>
        <dbReference type="ARBA" id="ARBA00006975"/>
    </source>
</evidence>
<dbReference type="Proteomes" id="UP000266441">
    <property type="component" value="Unassembled WGS sequence"/>
</dbReference>
<dbReference type="PANTHER" id="PTHR10772">
    <property type="entry name" value="10 KDA HEAT SHOCK PROTEIN"/>
    <property type="match status" value="1"/>
</dbReference>
<sequence>MSLVIEEKDLEKFIMVGDRVLIKPKTPSSKTKTGLYLPPTVQESEKIQSGYIVKVGPGYPIPAVSEEDETWKQKQDDVKYVPLQARMGDLAVFMNKSGYEIEFNNEKYLILPHSAILMIIRDENLLA</sequence>
<dbReference type="EMBL" id="QWET01000002">
    <property type="protein sequence ID" value="RIH66675.1"/>
    <property type="molecule type" value="Genomic_DNA"/>
</dbReference>
<comment type="similarity">
    <text evidence="1">Belongs to the GroES chaperonin family.</text>
</comment>
<dbReference type="InterPro" id="IPR011032">
    <property type="entry name" value="GroES-like_sf"/>
</dbReference>
<reference evidence="3 4" key="1">
    <citation type="journal article" date="2015" name="Int. J. Syst. Evol. Microbiol.">
        <title>Mariniphaga sediminis sp. nov., isolated from coastal sediment.</title>
        <authorList>
            <person name="Wang F.Q."/>
            <person name="Shen Q.Y."/>
            <person name="Chen G.J."/>
            <person name="Du Z.J."/>
        </authorList>
    </citation>
    <scope>NUCLEOTIDE SEQUENCE [LARGE SCALE GENOMIC DNA]</scope>
    <source>
        <strain evidence="3 4">SY21</strain>
    </source>
</reference>
<gene>
    <name evidence="3" type="ORF">D1164_03500</name>
</gene>
<dbReference type="SMART" id="SM00883">
    <property type="entry name" value="Cpn10"/>
    <property type="match status" value="1"/>
</dbReference>
<dbReference type="OrthoDB" id="9801482at2"/>
<organism evidence="3 4">
    <name type="scientific">Mariniphaga sediminis</name>
    <dbReference type="NCBI Taxonomy" id="1628158"/>
    <lineage>
        <taxon>Bacteria</taxon>
        <taxon>Pseudomonadati</taxon>
        <taxon>Bacteroidota</taxon>
        <taxon>Bacteroidia</taxon>
        <taxon>Marinilabiliales</taxon>
        <taxon>Prolixibacteraceae</taxon>
        <taxon>Mariniphaga</taxon>
    </lineage>
</organism>
<evidence type="ECO:0000256" key="2">
    <source>
        <dbReference type="ARBA" id="ARBA00023186"/>
    </source>
</evidence>
<dbReference type="Pfam" id="PF00166">
    <property type="entry name" value="Cpn10"/>
    <property type="match status" value="1"/>
</dbReference>
<keyword evidence="2" id="KW-0143">Chaperone</keyword>
<keyword evidence="4" id="KW-1185">Reference proteome</keyword>
<dbReference type="RefSeq" id="WP_119348549.1">
    <property type="nucleotide sequence ID" value="NZ_QWET01000002.1"/>
</dbReference>
<dbReference type="Gene3D" id="2.30.33.40">
    <property type="entry name" value="GroES chaperonin"/>
    <property type="match status" value="1"/>
</dbReference>
<dbReference type="SUPFAM" id="SSF50129">
    <property type="entry name" value="GroES-like"/>
    <property type="match status" value="1"/>
</dbReference>
<protein>
    <submittedName>
        <fullName evidence="3">Co-chaperone GroES</fullName>
    </submittedName>
</protein>
<dbReference type="GO" id="GO:0046872">
    <property type="term" value="F:metal ion binding"/>
    <property type="evidence" value="ECO:0007669"/>
    <property type="project" value="TreeGrafter"/>
</dbReference>
<evidence type="ECO:0000313" key="4">
    <source>
        <dbReference type="Proteomes" id="UP000266441"/>
    </source>
</evidence>
<proteinExistence type="inferred from homology"/>
<dbReference type="GO" id="GO:0005524">
    <property type="term" value="F:ATP binding"/>
    <property type="evidence" value="ECO:0007669"/>
    <property type="project" value="InterPro"/>
</dbReference>
<dbReference type="InterPro" id="IPR037124">
    <property type="entry name" value="Chaperonin_GroES_sf"/>
</dbReference>
<dbReference type="AlphaFoldDB" id="A0A399D413"/>
<dbReference type="PANTHER" id="PTHR10772:SF58">
    <property type="entry name" value="CO-CHAPERONIN GROES"/>
    <property type="match status" value="1"/>
</dbReference>
<dbReference type="GO" id="GO:0044183">
    <property type="term" value="F:protein folding chaperone"/>
    <property type="evidence" value="ECO:0007669"/>
    <property type="project" value="InterPro"/>
</dbReference>
<dbReference type="GO" id="GO:0051087">
    <property type="term" value="F:protein-folding chaperone binding"/>
    <property type="evidence" value="ECO:0007669"/>
    <property type="project" value="TreeGrafter"/>
</dbReference>
<dbReference type="GO" id="GO:0051082">
    <property type="term" value="F:unfolded protein binding"/>
    <property type="evidence" value="ECO:0007669"/>
    <property type="project" value="TreeGrafter"/>
</dbReference>
<name>A0A399D413_9BACT</name>
<accession>A0A399D413</accession>
<comment type="caution">
    <text evidence="3">The sequence shown here is derived from an EMBL/GenBank/DDBJ whole genome shotgun (WGS) entry which is preliminary data.</text>
</comment>
<evidence type="ECO:0000313" key="3">
    <source>
        <dbReference type="EMBL" id="RIH66675.1"/>
    </source>
</evidence>